<dbReference type="AlphaFoldDB" id="A0A938YRX5"/>
<dbReference type="EMBL" id="JAFGDB010000007">
    <property type="protein sequence ID" value="MBN2066942.1"/>
    <property type="molecule type" value="Genomic_DNA"/>
</dbReference>
<organism evidence="2 3">
    <name type="scientific">Candidatus Iainarchaeum sp</name>
    <dbReference type="NCBI Taxonomy" id="3101447"/>
    <lineage>
        <taxon>Archaea</taxon>
        <taxon>Candidatus Iainarchaeota</taxon>
        <taxon>Candidatus Iainarchaeia</taxon>
        <taxon>Candidatus Iainarchaeales</taxon>
        <taxon>Candidatus Iainarchaeaceae</taxon>
        <taxon>Candidatus Iainarchaeum</taxon>
    </lineage>
</organism>
<accession>A0A938YRX5</accession>
<evidence type="ECO:0000256" key="1">
    <source>
        <dbReference type="SAM" id="MobiDB-lite"/>
    </source>
</evidence>
<comment type="caution">
    <text evidence="2">The sequence shown here is derived from an EMBL/GenBank/DDBJ whole genome shotgun (WGS) entry which is preliminary data.</text>
</comment>
<reference evidence="2" key="1">
    <citation type="submission" date="2021-01" db="EMBL/GenBank/DDBJ databases">
        <title>Active Sulfur Cycling in an Early Earth Analoge.</title>
        <authorList>
            <person name="Hahn C.R."/>
            <person name="Youssef N.H."/>
            <person name="Elshahed M."/>
        </authorList>
    </citation>
    <scope>NUCLEOTIDE SEQUENCE</scope>
    <source>
        <strain evidence="2">Zod_Metabat.1151</strain>
    </source>
</reference>
<proteinExistence type="predicted"/>
<protein>
    <submittedName>
        <fullName evidence="2">Uncharacterized protein</fullName>
    </submittedName>
</protein>
<sequence length="53" mass="5994">MARLPKKRNAGKNVQRVVVRRVKPQVPPGLKKKLKRAYGKEKPRPGQILDGHA</sequence>
<evidence type="ECO:0000313" key="3">
    <source>
        <dbReference type="Proteomes" id="UP000809243"/>
    </source>
</evidence>
<evidence type="ECO:0000313" key="2">
    <source>
        <dbReference type="EMBL" id="MBN2066942.1"/>
    </source>
</evidence>
<name>A0A938YRX5_9ARCH</name>
<gene>
    <name evidence="2" type="ORF">JW744_00560</name>
</gene>
<feature type="region of interest" description="Disordered" evidence="1">
    <location>
        <begin position="27"/>
        <end position="53"/>
    </location>
</feature>
<dbReference type="Proteomes" id="UP000809243">
    <property type="component" value="Unassembled WGS sequence"/>
</dbReference>